<dbReference type="EMBL" id="CP108092">
    <property type="protein sequence ID" value="WUQ18311.1"/>
    <property type="molecule type" value="Genomic_DNA"/>
</dbReference>
<keyword evidence="3" id="KW-1185">Reference proteome</keyword>
<name>A0ABZ1TTJ5_STRVG</name>
<gene>
    <name evidence="2" type="ORF">OG517_43640</name>
</gene>
<sequence>MTGDRKRGQVIPLRDAKHCGARRRQGDHQPCRRPAGWGTDHPGEGRCKLHGGAAPGADVRVARSRARKMLLDLGRPDPVGDPLDELRRLAAGLRILVDDLAGRIGDDLVHEDSGKLAPLYLVWRDLVDRLQGCLSVLARAGMPDVTVTVNQGVPVAVVLEKVAEAVRPFPEAAAAVSLAMRDALEGMPA</sequence>
<feature type="region of interest" description="Disordered" evidence="1">
    <location>
        <begin position="19"/>
        <end position="44"/>
    </location>
</feature>
<feature type="compositionally biased region" description="Basic and acidic residues" evidence="1">
    <location>
        <begin position="19"/>
        <end position="30"/>
    </location>
</feature>
<evidence type="ECO:0000313" key="2">
    <source>
        <dbReference type="EMBL" id="WUQ18311.1"/>
    </source>
</evidence>
<evidence type="ECO:0000313" key="3">
    <source>
        <dbReference type="Proteomes" id="UP001432039"/>
    </source>
</evidence>
<dbReference type="RefSeq" id="WP_328966255.1">
    <property type="nucleotide sequence ID" value="NZ_CP108092.1"/>
</dbReference>
<proteinExistence type="predicted"/>
<reference evidence="2" key="1">
    <citation type="submission" date="2022-10" db="EMBL/GenBank/DDBJ databases">
        <title>The complete genomes of actinobacterial strains from the NBC collection.</title>
        <authorList>
            <person name="Joergensen T.S."/>
            <person name="Alvarez Arevalo M."/>
            <person name="Sterndorff E.B."/>
            <person name="Faurdal D."/>
            <person name="Vuksanovic O."/>
            <person name="Mourched A.-S."/>
            <person name="Charusanti P."/>
            <person name="Shaw S."/>
            <person name="Blin K."/>
            <person name="Weber T."/>
        </authorList>
    </citation>
    <scope>NUCLEOTIDE SEQUENCE</scope>
    <source>
        <strain evidence="2">NBC_00248</strain>
        <plasmid evidence="2">unnamed2</plasmid>
    </source>
</reference>
<organism evidence="2 3">
    <name type="scientific">Streptomyces virginiae</name>
    <name type="common">Streptomyces cinnamonensis</name>
    <dbReference type="NCBI Taxonomy" id="1961"/>
    <lineage>
        <taxon>Bacteria</taxon>
        <taxon>Bacillati</taxon>
        <taxon>Actinomycetota</taxon>
        <taxon>Actinomycetes</taxon>
        <taxon>Kitasatosporales</taxon>
        <taxon>Streptomycetaceae</taxon>
        <taxon>Streptomyces</taxon>
    </lineage>
</organism>
<geneLocation type="plasmid" evidence="2 3">
    <name>unnamed2</name>
</geneLocation>
<dbReference type="Proteomes" id="UP001432039">
    <property type="component" value="Plasmid unnamed2"/>
</dbReference>
<keyword evidence="2" id="KW-0614">Plasmid</keyword>
<protein>
    <submittedName>
        <fullName evidence="2">Uncharacterized protein</fullName>
    </submittedName>
</protein>
<accession>A0ABZ1TTJ5</accession>
<evidence type="ECO:0000256" key="1">
    <source>
        <dbReference type="SAM" id="MobiDB-lite"/>
    </source>
</evidence>